<dbReference type="EMBL" id="BJNZ01000024">
    <property type="protein sequence ID" value="GED11153.1"/>
    <property type="molecule type" value="Genomic_DNA"/>
</dbReference>
<comment type="caution">
    <text evidence="1">The sequence shown here is derived from an EMBL/GenBank/DDBJ whole genome shotgun (WGS) entry which is preliminary data.</text>
</comment>
<organism evidence="1 2">
    <name type="scientific">Cellulosimicrobium cellulans</name>
    <name type="common">Arthrobacter luteus</name>
    <dbReference type="NCBI Taxonomy" id="1710"/>
    <lineage>
        <taxon>Bacteria</taxon>
        <taxon>Bacillati</taxon>
        <taxon>Actinomycetota</taxon>
        <taxon>Actinomycetes</taxon>
        <taxon>Micrococcales</taxon>
        <taxon>Promicromonosporaceae</taxon>
        <taxon>Cellulosimicrobium</taxon>
    </lineage>
</organism>
<evidence type="ECO:0000313" key="1">
    <source>
        <dbReference type="EMBL" id="GED11153.1"/>
    </source>
</evidence>
<accession>A0A4Y4E2D4</accession>
<dbReference type="AlphaFoldDB" id="A0A4Y4E2D4"/>
<gene>
    <name evidence="1" type="ORF">CCE02nite_31520</name>
</gene>
<dbReference type="Proteomes" id="UP000316659">
    <property type="component" value="Unassembled WGS sequence"/>
</dbReference>
<protein>
    <submittedName>
        <fullName evidence="1">Uncharacterized protein</fullName>
    </submittedName>
</protein>
<evidence type="ECO:0000313" key="2">
    <source>
        <dbReference type="Proteomes" id="UP000316659"/>
    </source>
</evidence>
<name>A0A4Y4E2D4_CELCE</name>
<dbReference type="RefSeq" id="WP_141390595.1">
    <property type="nucleotide sequence ID" value="NZ_BJNZ01000024.1"/>
</dbReference>
<sequence>MSVIEKWVSVECPGCGAPARARVLHIIAWGAIPGSVTPHQVSIVCEHLCVISGFGAKESVRVCPHCRVFMS</sequence>
<reference evidence="1 2" key="1">
    <citation type="submission" date="2019-06" db="EMBL/GenBank/DDBJ databases">
        <title>Whole genome shotgun sequence of Cellulosimicrobium cellulans NBRC 15516.</title>
        <authorList>
            <person name="Hosoyama A."/>
            <person name="Uohara A."/>
            <person name="Ohji S."/>
            <person name="Ichikawa N."/>
        </authorList>
    </citation>
    <scope>NUCLEOTIDE SEQUENCE [LARGE SCALE GENOMIC DNA]</scope>
    <source>
        <strain evidence="1 2">NBRC 15516</strain>
    </source>
</reference>
<proteinExistence type="predicted"/>